<sequence length="208" mass="22210">MQNLKFKSVCGVVALVCLVSTNIAWSEGGSKRGFFDSFVNFFTPSGSVQGEGPIFDELKGVETQIDKIEVQYSRERRPGNKTRYRKQLDSLRNVRDSLITVIEKMPSGVNVAQSSAALSSAAQSSSSVLLNTAGSSASKPILSAAVPASSAANVVCSRDTVFVHDTLVVRDTVVVHDTLYVVLANKPEAASKASPNKAKKKAEKASEK</sequence>
<proteinExistence type="predicted"/>
<gene>
    <name evidence="3" type="ordered locus">Fisuc_0506</name>
</gene>
<feature type="chain" id="PRO_5046019015" evidence="2">
    <location>
        <begin position="27"/>
        <end position="208"/>
    </location>
</feature>
<evidence type="ECO:0000256" key="2">
    <source>
        <dbReference type="SAM" id="SignalP"/>
    </source>
</evidence>
<accession>A0ABM5LF30</accession>
<feature type="signal peptide" evidence="2">
    <location>
        <begin position="1"/>
        <end position="26"/>
    </location>
</feature>
<dbReference type="EMBL" id="CP001792">
    <property type="protein sequence ID" value="ACX74118.1"/>
    <property type="molecule type" value="Genomic_DNA"/>
</dbReference>
<reference evidence="3" key="1">
    <citation type="submission" date="2009-10" db="EMBL/GenBank/DDBJ databases">
        <title>Complete sequence of Fibrobacter succinogenes subsp. succinogenes S85.</title>
        <authorList>
            <consortium name="US DOE Joint Genome Institute"/>
            <person name="Lucas S."/>
            <person name="Copeland A."/>
            <person name="Lapidus A."/>
            <person name="Glavina del Rio T."/>
            <person name="Tice H."/>
            <person name="Bruce D."/>
            <person name="Goodwin L."/>
            <person name="Pitluck S."/>
            <person name="Chertkov O."/>
            <person name="Detter J.C."/>
            <person name="Han C."/>
            <person name="Tapia R."/>
            <person name="Larimer F."/>
            <person name="Land M."/>
            <person name="Hauser L."/>
            <person name="Kyrpides N."/>
            <person name="Mikhailova N."/>
            <person name="Weimer P.J."/>
            <person name="Stevenson D.M."/>
            <person name="Boyum J."/>
            <person name="Brumm P.I."/>
            <person name="Mead D."/>
        </authorList>
    </citation>
    <scope>NUCLEOTIDE SEQUENCE [LARGE SCALE GENOMIC DNA]</scope>
    <source>
        <strain evidence="3">S85</strain>
    </source>
</reference>
<protein>
    <submittedName>
        <fullName evidence="3">Uncharacterized protein</fullName>
    </submittedName>
</protein>
<name>A0ABM5LF30_FIBSS</name>
<feature type="region of interest" description="Disordered" evidence="1">
    <location>
        <begin position="189"/>
        <end position="208"/>
    </location>
</feature>
<dbReference type="Proteomes" id="UP000001497">
    <property type="component" value="Chromosome"/>
</dbReference>
<keyword evidence="4" id="KW-1185">Reference proteome</keyword>
<evidence type="ECO:0000313" key="3">
    <source>
        <dbReference type="EMBL" id="ACX74118.1"/>
    </source>
</evidence>
<keyword evidence="2" id="KW-0732">Signal</keyword>
<evidence type="ECO:0000256" key="1">
    <source>
        <dbReference type="SAM" id="MobiDB-lite"/>
    </source>
</evidence>
<evidence type="ECO:0000313" key="4">
    <source>
        <dbReference type="Proteomes" id="UP000001497"/>
    </source>
</evidence>
<organism evidence="3 4">
    <name type="scientific">Fibrobacter succinogenes (strain ATCC 19169 / S85)</name>
    <dbReference type="NCBI Taxonomy" id="59374"/>
    <lineage>
        <taxon>Bacteria</taxon>
        <taxon>Pseudomonadati</taxon>
        <taxon>Fibrobacterota</taxon>
        <taxon>Fibrobacteria</taxon>
        <taxon>Fibrobacterales</taxon>
        <taxon>Fibrobacteraceae</taxon>
        <taxon>Fibrobacter</taxon>
    </lineage>
</organism>
<dbReference type="RefSeq" id="WP_012820348.1">
    <property type="nucleotide sequence ID" value="NC_013410.1"/>
</dbReference>